<feature type="region of interest" description="Disordered" evidence="1">
    <location>
        <begin position="251"/>
        <end position="417"/>
    </location>
</feature>
<evidence type="ECO:0000313" key="2">
    <source>
        <dbReference type="EMBL" id="KAH7139491.1"/>
    </source>
</evidence>
<dbReference type="Proteomes" id="UP000700596">
    <property type="component" value="Unassembled WGS sequence"/>
</dbReference>
<feature type="compositionally biased region" description="Basic and acidic residues" evidence="1">
    <location>
        <begin position="268"/>
        <end position="280"/>
    </location>
</feature>
<evidence type="ECO:0000256" key="1">
    <source>
        <dbReference type="SAM" id="MobiDB-lite"/>
    </source>
</evidence>
<feature type="compositionally biased region" description="Polar residues" evidence="1">
    <location>
        <begin position="330"/>
        <end position="340"/>
    </location>
</feature>
<accession>A0A9P9EM19</accession>
<keyword evidence="3" id="KW-1185">Reference proteome</keyword>
<feature type="compositionally biased region" description="Pro residues" evidence="1">
    <location>
        <begin position="1"/>
        <end position="17"/>
    </location>
</feature>
<feature type="compositionally biased region" description="Polar residues" evidence="1">
    <location>
        <begin position="91"/>
        <end position="106"/>
    </location>
</feature>
<dbReference type="AlphaFoldDB" id="A0A9P9EM19"/>
<sequence length="417" mass="46362">MMRTPSPPPRMHTPPAPLHGGEFDSWVPFSPRRSGRVAAQRDDNSSRLLAPTGAKSLTNRASLQGLSPPASPVSSPYKRPSPRTSRRAHFDSTNIESDSDNVTNRFLSEPSASRGMLPTPAKTPRKRALQTEESLQSTARILFANRTSIIEDAMPTPRKNRKSNLDLFSLDDQLPEEKIEVYTDSKDRVPTADEADDNPFITRKGKGKARGRPTKASKSSKAEPEVAMMQNAVDRGEGMIYLFRGKKIFRKFDDEPSQESDQPVFSGDDLRKQAGSEAHRPLTRAYMKPRLLFQEEIKKQRENDEDDEEAVTDIEYPIATPSRKGRKTTDLGSPSKQQEASPPPTISAKRRKISSPFTAPTIVDTSSELSFESWSRVKSVKRSAGESSHGKKRASDTPDDSPRKRVKSEQTSSQSAI</sequence>
<feature type="compositionally biased region" description="Acidic residues" evidence="1">
    <location>
        <begin position="303"/>
        <end position="312"/>
    </location>
</feature>
<feature type="compositionally biased region" description="Basic and acidic residues" evidence="1">
    <location>
        <begin position="293"/>
        <end position="302"/>
    </location>
</feature>
<protein>
    <submittedName>
        <fullName evidence="2">Uncharacterized protein</fullName>
    </submittedName>
</protein>
<name>A0A9P9EM19_9PLEO</name>
<comment type="caution">
    <text evidence="2">The sequence shown here is derived from an EMBL/GenBank/DDBJ whole genome shotgun (WGS) entry which is preliminary data.</text>
</comment>
<feature type="compositionally biased region" description="Basic residues" evidence="1">
    <location>
        <begin position="203"/>
        <end position="215"/>
    </location>
</feature>
<dbReference type="OrthoDB" id="5398515at2759"/>
<feature type="compositionally biased region" description="Polar residues" evidence="1">
    <location>
        <begin position="355"/>
        <end position="373"/>
    </location>
</feature>
<proteinExistence type="predicted"/>
<feature type="region of interest" description="Disordered" evidence="1">
    <location>
        <begin position="1"/>
        <end position="134"/>
    </location>
</feature>
<gene>
    <name evidence="2" type="ORF">B0J11DRAFT_501640</name>
</gene>
<evidence type="ECO:0000313" key="3">
    <source>
        <dbReference type="Proteomes" id="UP000700596"/>
    </source>
</evidence>
<dbReference type="EMBL" id="JAGMWT010000001">
    <property type="protein sequence ID" value="KAH7139491.1"/>
    <property type="molecule type" value="Genomic_DNA"/>
</dbReference>
<feature type="compositionally biased region" description="Polar residues" evidence="1">
    <location>
        <begin position="55"/>
        <end position="65"/>
    </location>
</feature>
<feature type="compositionally biased region" description="Basic and acidic residues" evidence="1">
    <location>
        <begin position="393"/>
        <end position="403"/>
    </location>
</feature>
<reference evidence="2" key="1">
    <citation type="journal article" date="2021" name="Nat. Commun.">
        <title>Genetic determinants of endophytism in the Arabidopsis root mycobiome.</title>
        <authorList>
            <person name="Mesny F."/>
            <person name="Miyauchi S."/>
            <person name="Thiergart T."/>
            <person name="Pickel B."/>
            <person name="Atanasova L."/>
            <person name="Karlsson M."/>
            <person name="Huettel B."/>
            <person name="Barry K.W."/>
            <person name="Haridas S."/>
            <person name="Chen C."/>
            <person name="Bauer D."/>
            <person name="Andreopoulos W."/>
            <person name="Pangilinan J."/>
            <person name="LaButti K."/>
            <person name="Riley R."/>
            <person name="Lipzen A."/>
            <person name="Clum A."/>
            <person name="Drula E."/>
            <person name="Henrissat B."/>
            <person name="Kohler A."/>
            <person name="Grigoriev I.V."/>
            <person name="Martin F.M."/>
            <person name="Hacquard S."/>
        </authorList>
    </citation>
    <scope>NUCLEOTIDE SEQUENCE</scope>
    <source>
        <strain evidence="2">MPI-CAGE-CH-0243</strain>
    </source>
</reference>
<feature type="region of interest" description="Disordered" evidence="1">
    <location>
        <begin position="189"/>
        <end position="227"/>
    </location>
</feature>
<organism evidence="2 3">
    <name type="scientific">Dendryphion nanum</name>
    <dbReference type="NCBI Taxonomy" id="256645"/>
    <lineage>
        <taxon>Eukaryota</taxon>
        <taxon>Fungi</taxon>
        <taxon>Dikarya</taxon>
        <taxon>Ascomycota</taxon>
        <taxon>Pezizomycotina</taxon>
        <taxon>Dothideomycetes</taxon>
        <taxon>Pleosporomycetidae</taxon>
        <taxon>Pleosporales</taxon>
        <taxon>Torulaceae</taxon>
        <taxon>Dendryphion</taxon>
    </lineage>
</organism>